<protein>
    <submittedName>
        <fullName evidence="1">Uncharacterized protein</fullName>
    </submittedName>
</protein>
<reference evidence="1" key="2">
    <citation type="journal article" date="2015" name="Data Brief">
        <title>Shoot transcriptome of the giant reed, Arundo donax.</title>
        <authorList>
            <person name="Barrero R.A."/>
            <person name="Guerrero F.D."/>
            <person name="Moolhuijzen P."/>
            <person name="Goolsby J.A."/>
            <person name="Tidwell J."/>
            <person name="Bellgard S.E."/>
            <person name="Bellgard M.I."/>
        </authorList>
    </citation>
    <scope>NUCLEOTIDE SEQUENCE</scope>
    <source>
        <tissue evidence="1">Shoot tissue taken approximately 20 cm above the soil surface</tissue>
    </source>
</reference>
<sequence length="20" mass="2352">MKISSLTTRKCQCLLPVMIW</sequence>
<evidence type="ECO:0000313" key="1">
    <source>
        <dbReference type="EMBL" id="JAD50299.1"/>
    </source>
</evidence>
<proteinExistence type="predicted"/>
<dbReference type="EMBL" id="GBRH01247596">
    <property type="protein sequence ID" value="JAD50299.1"/>
    <property type="molecule type" value="Transcribed_RNA"/>
</dbReference>
<accession>A0A0A9AF57</accession>
<organism evidence="1">
    <name type="scientific">Arundo donax</name>
    <name type="common">Giant reed</name>
    <name type="synonym">Donax arundinaceus</name>
    <dbReference type="NCBI Taxonomy" id="35708"/>
    <lineage>
        <taxon>Eukaryota</taxon>
        <taxon>Viridiplantae</taxon>
        <taxon>Streptophyta</taxon>
        <taxon>Embryophyta</taxon>
        <taxon>Tracheophyta</taxon>
        <taxon>Spermatophyta</taxon>
        <taxon>Magnoliopsida</taxon>
        <taxon>Liliopsida</taxon>
        <taxon>Poales</taxon>
        <taxon>Poaceae</taxon>
        <taxon>PACMAD clade</taxon>
        <taxon>Arundinoideae</taxon>
        <taxon>Arundineae</taxon>
        <taxon>Arundo</taxon>
    </lineage>
</organism>
<reference evidence="1" key="1">
    <citation type="submission" date="2014-09" db="EMBL/GenBank/DDBJ databases">
        <authorList>
            <person name="Magalhaes I.L.F."/>
            <person name="Oliveira U."/>
            <person name="Santos F.R."/>
            <person name="Vidigal T.H.D.A."/>
            <person name="Brescovit A.D."/>
            <person name="Santos A.J."/>
        </authorList>
    </citation>
    <scope>NUCLEOTIDE SEQUENCE</scope>
    <source>
        <tissue evidence="1">Shoot tissue taken approximately 20 cm above the soil surface</tissue>
    </source>
</reference>
<name>A0A0A9AF57_ARUDO</name>
<dbReference type="AlphaFoldDB" id="A0A0A9AF57"/>